<dbReference type="Proteomes" id="UP001242513">
    <property type="component" value="Chromosome"/>
</dbReference>
<proteinExistence type="predicted"/>
<protein>
    <submittedName>
        <fullName evidence="3">DUF4065 domain-containing protein</fullName>
    </submittedName>
    <submittedName>
        <fullName evidence="2">Uncharacterized phage-associated protein</fullName>
    </submittedName>
</protein>
<evidence type="ECO:0000313" key="4">
    <source>
        <dbReference type="Proteomes" id="UP000181860"/>
    </source>
</evidence>
<dbReference type="InterPro" id="IPR025272">
    <property type="entry name" value="SocA_Panacea"/>
</dbReference>
<accession>A0AAX3UGQ7</accession>
<keyword evidence="4" id="KW-1185">Reference proteome</keyword>
<evidence type="ECO:0000313" key="5">
    <source>
        <dbReference type="Proteomes" id="UP001242513"/>
    </source>
</evidence>
<dbReference type="Proteomes" id="UP000181860">
    <property type="component" value="Unassembled WGS sequence"/>
</dbReference>
<dbReference type="EMBL" id="FMXC01000008">
    <property type="protein sequence ID" value="SDA50838.1"/>
    <property type="molecule type" value="Genomic_DNA"/>
</dbReference>
<dbReference type="GeneID" id="72686458"/>
<reference evidence="3" key="2">
    <citation type="journal article" date="2022" name="Food Funct.">
        <title>Lactobacillus kefiranofaciens ZW18 from Kefir enhances the anti-tumor effect of anti-programmed cell death 1 (PD-1) immunotherapy by modulating the gut microbiota.</title>
        <authorList>
            <person name="Zhao J."/>
            <person name="Wang Y."/>
            <person name="Wang J."/>
            <person name="Lv M."/>
            <person name="Zhou C."/>
            <person name="Jia L."/>
            <person name="Geng W."/>
        </authorList>
    </citation>
    <scope>NUCLEOTIDE SEQUENCE</scope>
    <source>
        <strain evidence="3">ZW18</strain>
    </source>
</reference>
<dbReference type="RefSeq" id="WP_025084153.1">
    <property type="nucleotide sequence ID" value="NZ_CP061341.1"/>
</dbReference>
<dbReference type="AlphaFoldDB" id="A0AAX3UGQ7"/>
<evidence type="ECO:0000313" key="2">
    <source>
        <dbReference type="EMBL" id="SDA50838.1"/>
    </source>
</evidence>
<reference evidence="2 4" key="1">
    <citation type="submission" date="2016-10" db="EMBL/GenBank/DDBJ databases">
        <authorList>
            <person name="Varghese N."/>
            <person name="Submissions S."/>
        </authorList>
    </citation>
    <scope>NUCLEOTIDE SEQUENCE [LARGE SCALE GENOMIC DNA]</scope>
    <source>
        <strain evidence="2 4">ATCC 43761</strain>
    </source>
</reference>
<gene>
    <name evidence="3" type="ORF">QEJ78_04655</name>
    <name evidence="2" type="ORF">SAMN02983011_01015</name>
</gene>
<dbReference type="EMBL" id="CP123735">
    <property type="protein sequence ID" value="WGO86733.1"/>
    <property type="molecule type" value="Genomic_DNA"/>
</dbReference>
<evidence type="ECO:0000259" key="1">
    <source>
        <dbReference type="Pfam" id="PF13274"/>
    </source>
</evidence>
<dbReference type="Pfam" id="PF13274">
    <property type="entry name" value="SocA_Panacea"/>
    <property type="match status" value="1"/>
</dbReference>
<feature type="domain" description="Antitoxin SocA-like Panacea" evidence="1">
    <location>
        <begin position="37"/>
        <end position="135"/>
    </location>
</feature>
<organism evidence="3 5">
    <name type="scientific">Lactobacillus kefiranofaciens</name>
    <dbReference type="NCBI Taxonomy" id="267818"/>
    <lineage>
        <taxon>Bacteria</taxon>
        <taxon>Bacillati</taxon>
        <taxon>Bacillota</taxon>
        <taxon>Bacilli</taxon>
        <taxon>Lactobacillales</taxon>
        <taxon>Lactobacillaceae</taxon>
        <taxon>Lactobacillus</taxon>
    </lineage>
</organism>
<evidence type="ECO:0000313" key="3">
    <source>
        <dbReference type="EMBL" id="WGO86733.1"/>
    </source>
</evidence>
<reference evidence="3" key="3">
    <citation type="submission" date="2023-04" db="EMBL/GenBank/DDBJ databases">
        <authorList>
            <person name="Wang Y."/>
        </authorList>
    </citation>
    <scope>NUCLEOTIDE SEQUENCE</scope>
    <source>
        <strain evidence="3">ZW18</strain>
    </source>
</reference>
<name>A0AAX3UGQ7_9LACO</name>
<sequence length="160" mass="18821">MKALQVVNWMRVKNYAQLKDSDEKYVNVEPLTQMRAMKLLYYMQAASLVLRNESLFDEPILAWKMGPIVKSVYNKYNGQWSIVEEGSITDADRADYNLVQKGPEIRDIVNTIYDYYGQRSASDLMEQTHHEKLWQDTPINQVIKNEVIKDYFKNIFLKAD</sequence>